<organism evidence="11 12">
    <name type="scientific">Henosepilachna vigintioctopunctata</name>
    <dbReference type="NCBI Taxonomy" id="420089"/>
    <lineage>
        <taxon>Eukaryota</taxon>
        <taxon>Metazoa</taxon>
        <taxon>Ecdysozoa</taxon>
        <taxon>Arthropoda</taxon>
        <taxon>Hexapoda</taxon>
        <taxon>Insecta</taxon>
        <taxon>Pterygota</taxon>
        <taxon>Neoptera</taxon>
        <taxon>Endopterygota</taxon>
        <taxon>Coleoptera</taxon>
        <taxon>Polyphaga</taxon>
        <taxon>Cucujiformia</taxon>
        <taxon>Coccinelloidea</taxon>
        <taxon>Coccinellidae</taxon>
        <taxon>Epilachninae</taxon>
        <taxon>Epilachnini</taxon>
        <taxon>Henosepilachna</taxon>
    </lineage>
</organism>
<dbReference type="InterPro" id="IPR009003">
    <property type="entry name" value="Peptidase_S1_PA"/>
</dbReference>
<name>A0AAW1TSW7_9CUCU</name>
<dbReference type="Pfam" id="PF00089">
    <property type="entry name" value="Trypsin"/>
    <property type="match status" value="1"/>
</dbReference>
<dbReference type="InterPro" id="IPR043504">
    <property type="entry name" value="Peptidase_S1_PA_chymotrypsin"/>
</dbReference>
<protein>
    <recommendedName>
        <fullName evidence="10">Peptidase S1 domain-containing protein</fullName>
    </recommendedName>
</protein>
<evidence type="ECO:0000256" key="2">
    <source>
        <dbReference type="ARBA" id="ARBA00022670"/>
    </source>
</evidence>
<keyword evidence="12" id="KW-1185">Reference proteome</keyword>
<proteinExistence type="inferred from homology"/>
<evidence type="ECO:0000256" key="3">
    <source>
        <dbReference type="ARBA" id="ARBA00022729"/>
    </source>
</evidence>
<dbReference type="FunFam" id="2.40.10.10:FF:000077">
    <property type="entry name" value="Predicted protein"/>
    <property type="match status" value="1"/>
</dbReference>
<dbReference type="InterPro" id="IPR001254">
    <property type="entry name" value="Trypsin_dom"/>
</dbReference>
<dbReference type="SUPFAM" id="SSF50494">
    <property type="entry name" value="Trypsin-like serine proteases"/>
    <property type="match status" value="1"/>
</dbReference>
<keyword evidence="2 8" id="KW-0645">Protease</keyword>
<evidence type="ECO:0000256" key="1">
    <source>
        <dbReference type="ARBA" id="ARBA00007664"/>
    </source>
</evidence>
<reference evidence="11 12" key="1">
    <citation type="submission" date="2023-03" db="EMBL/GenBank/DDBJ databases">
        <title>Genome insight into feeding habits of ladybird beetles.</title>
        <authorList>
            <person name="Li H.-S."/>
            <person name="Huang Y.-H."/>
            <person name="Pang H."/>
        </authorList>
    </citation>
    <scope>NUCLEOTIDE SEQUENCE [LARGE SCALE GENOMIC DNA]</scope>
    <source>
        <strain evidence="11">SYSU_2023b</strain>
        <tissue evidence="11">Whole body</tissue>
    </source>
</reference>
<keyword evidence="3 9" id="KW-0732">Signal</keyword>
<dbReference type="PROSITE" id="PS00135">
    <property type="entry name" value="TRYPSIN_SER"/>
    <property type="match status" value="1"/>
</dbReference>
<dbReference type="EMBL" id="JARQZJ010000032">
    <property type="protein sequence ID" value="KAK9874617.1"/>
    <property type="molecule type" value="Genomic_DNA"/>
</dbReference>
<sequence>MLFQFFIILIAIFINGGEAFVPKDLKNDLAIAGGQPADIKNFPHQVAINLDGELCGGAIIDQKFILTAAHCTRNKNPVDITVRAGSNYSSKGGELYQVLAVHEHPNFDTDSFDADVAVIELATSLKFSETIKPIALPPADFVIESFLLATVTGYGLTTAVGPPSESLQMVDLPLLSTSDCQQIYIEGITENMFCAGYDVGGKDACQGDSGGPMIQDGKVIGIVSHGPDCATPLMPGVYTKVTAVKTFIDDVIGYVTH</sequence>
<comment type="similarity">
    <text evidence="1">Belongs to the peptidase S1 family.</text>
</comment>
<dbReference type="InterPro" id="IPR050430">
    <property type="entry name" value="Peptidase_S1"/>
</dbReference>
<evidence type="ECO:0000256" key="8">
    <source>
        <dbReference type="RuleBase" id="RU363034"/>
    </source>
</evidence>
<evidence type="ECO:0000256" key="9">
    <source>
        <dbReference type="SAM" id="SignalP"/>
    </source>
</evidence>
<dbReference type="PRINTS" id="PR00722">
    <property type="entry name" value="CHYMOTRYPSIN"/>
</dbReference>
<feature type="signal peptide" evidence="9">
    <location>
        <begin position="1"/>
        <end position="19"/>
    </location>
</feature>
<dbReference type="Proteomes" id="UP001431783">
    <property type="component" value="Unassembled WGS sequence"/>
</dbReference>
<evidence type="ECO:0000256" key="7">
    <source>
        <dbReference type="ARBA" id="ARBA00023157"/>
    </source>
</evidence>
<dbReference type="PANTHER" id="PTHR24276">
    <property type="entry name" value="POLYSERASE-RELATED"/>
    <property type="match status" value="1"/>
</dbReference>
<dbReference type="AlphaFoldDB" id="A0AAW1TSW7"/>
<accession>A0AAW1TSW7</accession>
<dbReference type="GO" id="GO:0006508">
    <property type="term" value="P:proteolysis"/>
    <property type="evidence" value="ECO:0007669"/>
    <property type="project" value="UniProtKB-KW"/>
</dbReference>
<dbReference type="InterPro" id="IPR018114">
    <property type="entry name" value="TRYPSIN_HIS"/>
</dbReference>
<dbReference type="PROSITE" id="PS50240">
    <property type="entry name" value="TRYPSIN_DOM"/>
    <property type="match status" value="1"/>
</dbReference>
<dbReference type="InterPro" id="IPR001314">
    <property type="entry name" value="Peptidase_S1A"/>
</dbReference>
<dbReference type="Gene3D" id="2.40.10.10">
    <property type="entry name" value="Trypsin-like serine proteases"/>
    <property type="match status" value="1"/>
</dbReference>
<dbReference type="PROSITE" id="PS00134">
    <property type="entry name" value="TRYPSIN_HIS"/>
    <property type="match status" value="1"/>
</dbReference>
<dbReference type="GO" id="GO:0004252">
    <property type="term" value="F:serine-type endopeptidase activity"/>
    <property type="evidence" value="ECO:0007669"/>
    <property type="project" value="InterPro"/>
</dbReference>
<evidence type="ECO:0000256" key="6">
    <source>
        <dbReference type="ARBA" id="ARBA00023145"/>
    </source>
</evidence>
<dbReference type="InterPro" id="IPR033116">
    <property type="entry name" value="TRYPSIN_SER"/>
</dbReference>
<dbReference type="PANTHER" id="PTHR24276:SF91">
    <property type="entry name" value="AT26814P-RELATED"/>
    <property type="match status" value="1"/>
</dbReference>
<keyword evidence="7" id="KW-1015">Disulfide bond</keyword>
<evidence type="ECO:0000259" key="10">
    <source>
        <dbReference type="PROSITE" id="PS50240"/>
    </source>
</evidence>
<feature type="chain" id="PRO_5043676937" description="Peptidase S1 domain-containing protein" evidence="9">
    <location>
        <begin position="20"/>
        <end position="257"/>
    </location>
</feature>
<comment type="caution">
    <text evidence="11">The sequence shown here is derived from an EMBL/GenBank/DDBJ whole genome shotgun (WGS) entry which is preliminary data.</text>
</comment>
<keyword evidence="6" id="KW-0865">Zymogen</keyword>
<gene>
    <name evidence="11" type="ORF">WA026_005446</name>
</gene>
<dbReference type="SMART" id="SM00020">
    <property type="entry name" value="Tryp_SPc"/>
    <property type="match status" value="1"/>
</dbReference>
<keyword evidence="5 8" id="KW-0720">Serine protease</keyword>
<dbReference type="CDD" id="cd00190">
    <property type="entry name" value="Tryp_SPc"/>
    <property type="match status" value="1"/>
</dbReference>
<keyword evidence="4 8" id="KW-0378">Hydrolase</keyword>
<evidence type="ECO:0000313" key="11">
    <source>
        <dbReference type="EMBL" id="KAK9874617.1"/>
    </source>
</evidence>
<feature type="domain" description="Peptidase S1" evidence="10">
    <location>
        <begin position="31"/>
        <end position="253"/>
    </location>
</feature>
<evidence type="ECO:0000256" key="5">
    <source>
        <dbReference type="ARBA" id="ARBA00022825"/>
    </source>
</evidence>
<evidence type="ECO:0000256" key="4">
    <source>
        <dbReference type="ARBA" id="ARBA00022801"/>
    </source>
</evidence>
<evidence type="ECO:0000313" key="12">
    <source>
        <dbReference type="Proteomes" id="UP001431783"/>
    </source>
</evidence>